<dbReference type="InterPro" id="IPR011008">
    <property type="entry name" value="Dimeric_a/b-barrel"/>
</dbReference>
<evidence type="ECO:0000313" key="1">
    <source>
        <dbReference type="EMBL" id="PPE75554.1"/>
    </source>
</evidence>
<dbReference type="Pfam" id="PF07237">
    <property type="entry name" value="DUF1428"/>
    <property type="match status" value="1"/>
</dbReference>
<dbReference type="AlphaFoldDB" id="A0A2S5TKP5"/>
<dbReference type="Proteomes" id="UP000238220">
    <property type="component" value="Unassembled WGS sequence"/>
</dbReference>
<protein>
    <submittedName>
        <fullName evidence="1">DUF1428 domain-containing protein</fullName>
    </submittedName>
</protein>
<dbReference type="OrthoDB" id="9792392at2"/>
<accession>A0A2S5TKP5</accession>
<sequence>MAYVDSFVLAVPQENLEAYRKMARKAGKVWMKHGALQYTEWVADDVQPGKRTSFPQAVKLKEGEVVVISYAIYQSRKHRDSVMAKVMKDPLMTDVDPKSLPFDAKRMFWGGFKPIVSL</sequence>
<dbReference type="InterPro" id="IPR009874">
    <property type="entry name" value="DUF1428"/>
</dbReference>
<name>A0A2S5TKP5_9GAMM</name>
<dbReference type="PIRSF" id="PIRSF007028">
    <property type="entry name" value="UCP007028"/>
    <property type="match status" value="1"/>
</dbReference>
<dbReference type="EMBL" id="PSNW01000001">
    <property type="protein sequence ID" value="PPE75554.1"/>
    <property type="molecule type" value="Genomic_DNA"/>
</dbReference>
<reference evidence="1 2" key="1">
    <citation type="submission" date="2018-02" db="EMBL/GenBank/DDBJ databases">
        <title>Genome sequencing of Solimonas sp. HR-BB.</title>
        <authorList>
            <person name="Lee Y."/>
            <person name="Jeon C.O."/>
        </authorList>
    </citation>
    <scope>NUCLEOTIDE SEQUENCE [LARGE SCALE GENOMIC DNA]</scope>
    <source>
        <strain evidence="1 2">HR-BB</strain>
    </source>
</reference>
<keyword evidence="2" id="KW-1185">Reference proteome</keyword>
<dbReference type="SUPFAM" id="SSF54909">
    <property type="entry name" value="Dimeric alpha+beta barrel"/>
    <property type="match status" value="1"/>
</dbReference>
<dbReference type="RefSeq" id="WP_104228520.1">
    <property type="nucleotide sequence ID" value="NZ_PSNW01000001.1"/>
</dbReference>
<dbReference type="Gene3D" id="3.30.70.100">
    <property type="match status" value="1"/>
</dbReference>
<gene>
    <name evidence="1" type="ORF">C3942_01280</name>
</gene>
<organism evidence="1 2">
    <name type="scientific">Solimonas fluminis</name>
    <dbReference type="NCBI Taxonomy" id="2086571"/>
    <lineage>
        <taxon>Bacteria</taxon>
        <taxon>Pseudomonadati</taxon>
        <taxon>Pseudomonadota</taxon>
        <taxon>Gammaproteobacteria</taxon>
        <taxon>Nevskiales</taxon>
        <taxon>Nevskiaceae</taxon>
        <taxon>Solimonas</taxon>
    </lineage>
</organism>
<evidence type="ECO:0000313" key="2">
    <source>
        <dbReference type="Proteomes" id="UP000238220"/>
    </source>
</evidence>
<proteinExistence type="predicted"/>
<comment type="caution">
    <text evidence="1">The sequence shown here is derived from an EMBL/GenBank/DDBJ whole genome shotgun (WGS) entry which is preliminary data.</text>
</comment>